<accession>A0A087MGJ8</accession>
<comment type="caution">
    <text evidence="2">The sequence shown here is derived from an EMBL/GenBank/DDBJ whole genome shotgun (WGS) entry which is preliminary data.</text>
</comment>
<name>A0A087MGJ8_9GAMM</name>
<sequence length="157" mass="16949">MSHPCLRCGACCATFRVSFHWSEAQPHNPDGPAAELVMPLRRHELAMRGTEGSHPRCVGLRGSIGVDGHCGIYPNRPSVCREVEPSWEFGRHSAQCDKGRIRHGLKPLTPEDWAMQPVSLPGVDQVAVETAPLPEVDDLPPAYGFGAPSPEPGSPLA</sequence>
<feature type="region of interest" description="Disordered" evidence="1">
    <location>
        <begin position="134"/>
        <end position="157"/>
    </location>
</feature>
<protein>
    <recommendedName>
        <fullName evidence="4">Ferredoxin</fullName>
    </recommendedName>
</protein>
<proteinExistence type="predicted"/>
<dbReference type="RefSeq" id="WP_084696006.1">
    <property type="nucleotide sequence ID" value="NZ_AVCJ01000034.1"/>
</dbReference>
<gene>
    <name evidence="2" type="ORF">N788_05510</name>
</gene>
<dbReference type="AlphaFoldDB" id="A0A087MGJ8"/>
<reference evidence="3" key="1">
    <citation type="submission" date="2013-08" db="EMBL/GenBank/DDBJ databases">
        <title>Genome sequencing of Arenimonas donghaensis.</title>
        <authorList>
            <person name="Chen F."/>
            <person name="Wang G."/>
        </authorList>
    </citation>
    <scope>NUCLEOTIDE SEQUENCE [LARGE SCALE GENOMIC DNA]</scope>
    <source>
        <strain evidence="3">HO3-R19</strain>
    </source>
</reference>
<keyword evidence="3" id="KW-1185">Reference proteome</keyword>
<evidence type="ECO:0000256" key="1">
    <source>
        <dbReference type="SAM" id="MobiDB-lite"/>
    </source>
</evidence>
<dbReference type="Proteomes" id="UP000029085">
    <property type="component" value="Unassembled WGS sequence"/>
</dbReference>
<dbReference type="EMBL" id="AVCJ01000034">
    <property type="protein sequence ID" value="KFL36001.1"/>
    <property type="molecule type" value="Genomic_DNA"/>
</dbReference>
<dbReference type="Pfam" id="PF03692">
    <property type="entry name" value="CxxCxxCC"/>
    <property type="match status" value="1"/>
</dbReference>
<evidence type="ECO:0000313" key="3">
    <source>
        <dbReference type="Proteomes" id="UP000029085"/>
    </source>
</evidence>
<organism evidence="2 3">
    <name type="scientific">Arenimonas donghaensis DSM 18148 = HO3-R19</name>
    <dbReference type="NCBI Taxonomy" id="1121014"/>
    <lineage>
        <taxon>Bacteria</taxon>
        <taxon>Pseudomonadati</taxon>
        <taxon>Pseudomonadota</taxon>
        <taxon>Gammaproteobacteria</taxon>
        <taxon>Lysobacterales</taxon>
        <taxon>Lysobacteraceae</taxon>
        <taxon>Arenimonas</taxon>
    </lineage>
</organism>
<dbReference type="OrthoDB" id="196483at2"/>
<evidence type="ECO:0008006" key="4">
    <source>
        <dbReference type="Google" id="ProtNLM"/>
    </source>
</evidence>
<dbReference type="STRING" id="1121014.N788_05510"/>
<dbReference type="InterPro" id="IPR005358">
    <property type="entry name" value="Puta_zinc/iron-chelating_dom"/>
</dbReference>
<reference evidence="2 3" key="2">
    <citation type="journal article" date="2015" name="Stand. Genomic Sci.">
        <title>High quality draft genomic sequence of Arenimonas donghaensis DSM 18148(T).</title>
        <authorList>
            <person name="Chen F."/>
            <person name="Wang H."/>
            <person name="Cao Y."/>
            <person name="Li X."/>
            <person name="Wang G."/>
        </authorList>
    </citation>
    <scope>NUCLEOTIDE SEQUENCE [LARGE SCALE GENOMIC DNA]</scope>
    <source>
        <strain evidence="2 3">HO3-R19</strain>
    </source>
</reference>
<dbReference type="PATRIC" id="fig|1121014.3.peg.2007"/>
<evidence type="ECO:0000313" key="2">
    <source>
        <dbReference type="EMBL" id="KFL36001.1"/>
    </source>
</evidence>